<keyword evidence="5" id="KW-1185">Reference proteome</keyword>
<dbReference type="EMBL" id="JAFNEN010000349">
    <property type="protein sequence ID" value="KAG8185025.1"/>
    <property type="molecule type" value="Genomic_DNA"/>
</dbReference>
<feature type="coiled-coil region" evidence="1">
    <location>
        <begin position="303"/>
        <end position="414"/>
    </location>
</feature>
<evidence type="ECO:0000313" key="5">
    <source>
        <dbReference type="Proteomes" id="UP000827092"/>
    </source>
</evidence>
<dbReference type="Proteomes" id="UP000827092">
    <property type="component" value="Unassembled WGS sequence"/>
</dbReference>
<dbReference type="SMART" id="SM01052">
    <property type="entry name" value="CAP_GLY"/>
    <property type="match status" value="2"/>
</dbReference>
<name>A0AAV6UKM0_9ARAC</name>
<dbReference type="Gene3D" id="1.10.287.1490">
    <property type="match status" value="2"/>
</dbReference>
<evidence type="ECO:0000256" key="1">
    <source>
        <dbReference type="SAM" id="Coils"/>
    </source>
</evidence>
<feature type="region of interest" description="Disordered" evidence="2">
    <location>
        <begin position="567"/>
        <end position="592"/>
    </location>
</feature>
<dbReference type="InterPro" id="IPR036859">
    <property type="entry name" value="CAP-Gly_dom_sf"/>
</dbReference>
<dbReference type="GO" id="GO:0005634">
    <property type="term" value="C:nucleus"/>
    <property type="evidence" value="ECO:0007669"/>
    <property type="project" value="TreeGrafter"/>
</dbReference>
<dbReference type="AlphaFoldDB" id="A0AAV6UKM0"/>
<evidence type="ECO:0000256" key="2">
    <source>
        <dbReference type="SAM" id="MobiDB-lite"/>
    </source>
</evidence>
<proteinExistence type="predicted"/>
<dbReference type="GO" id="GO:0035371">
    <property type="term" value="C:microtubule plus-end"/>
    <property type="evidence" value="ECO:0007669"/>
    <property type="project" value="TreeGrafter"/>
</dbReference>
<dbReference type="InterPro" id="IPR000938">
    <property type="entry name" value="CAP-Gly_domain"/>
</dbReference>
<organism evidence="4 5">
    <name type="scientific">Oedothorax gibbosus</name>
    <dbReference type="NCBI Taxonomy" id="931172"/>
    <lineage>
        <taxon>Eukaryota</taxon>
        <taxon>Metazoa</taxon>
        <taxon>Ecdysozoa</taxon>
        <taxon>Arthropoda</taxon>
        <taxon>Chelicerata</taxon>
        <taxon>Arachnida</taxon>
        <taxon>Araneae</taxon>
        <taxon>Araneomorphae</taxon>
        <taxon>Entelegynae</taxon>
        <taxon>Araneoidea</taxon>
        <taxon>Linyphiidae</taxon>
        <taxon>Erigoninae</taxon>
        <taxon>Oedothorax</taxon>
    </lineage>
</organism>
<dbReference type="GO" id="GO:0051010">
    <property type="term" value="F:microtubule plus-end binding"/>
    <property type="evidence" value="ECO:0007669"/>
    <property type="project" value="TreeGrafter"/>
</dbReference>
<comment type="caution">
    <text evidence="4">The sequence shown here is derived from an EMBL/GenBank/DDBJ whole genome shotgun (WGS) entry which is preliminary data.</text>
</comment>
<dbReference type="PANTHER" id="PTHR18916:SF82">
    <property type="entry name" value="CAP-GLY DOMAIN-CONTAINING PROTEIN"/>
    <property type="match status" value="1"/>
</dbReference>
<feature type="compositionally biased region" description="Polar residues" evidence="2">
    <location>
        <begin position="133"/>
        <end position="150"/>
    </location>
</feature>
<evidence type="ECO:0000259" key="3">
    <source>
        <dbReference type="PROSITE" id="PS50245"/>
    </source>
</evidence>
<feature type="region of interest" description="Disordered" evidence="2">
    <location>
        <begin position="1"/>
        <end position="53"/>
    </location>
</feature>
<feature type="domain" description="CAP-Gly" evidence="3">
    <location>
        <begin position="194"/>
        <end position="236"/>
    </location>
</feature>
<dbReference type="GO" id="GO:0031122">
    <property type="term" value="P:cytoplasmic microtubule organization"/>
    <property type="evidence" value="ECO:0007669"/>
    <property type="project" value="TreeGrafter"/>
</dbReference>
<feature type="region of interest" description="Disordered" evidence="2">
    <location>
        <begin position="131"/>
        <end position="150"/>
    </location>
</feature>
<accession>A0AAV6UKM0</accession>
<gene>
    <name evidence="4" type="ORF">JTE90_017049</name>
</gene>
<protein>
    <recommendedName>
        <fullName evidence="3">CAP-Gly domain-containing protein</fullName>
    </recommendedName>
</protein>
<feature type="domain" description="CAP-Gly" evidence="3">
    <location>
        <begin position="76"/>
        <end position="118"/>
    </location>
</feature>
<dbReference type="PANTHER" id="PTHR18916">
    <property type="entry name" value="DYNACTIN 1-RELATED MICROTUBULE-BINDING"/>
    <property type="match status" value="1"/>
</dbReference>
<dbReference type="SUPFAM" id="SSF74924">
    <property type="entry name" value="Cap-Gly domain"/>
    <property type="match status" value="2"/>
</dbReference>
<feature type="region of interest" description="Disordered" evidence="2">
    <location>
        <begin position="242"/>
        <end position="273"/>
    </location>
</feature>
<feature type="coiled-coil region" evidence="1">
    <location>
        <begin position="711"/>
        <end position="1165"/>
    </location>
</feature>
<dbReference type="PROSITE" id="PS00845">
    <property type="entry name" value="CAP_GLY_1"/>
    <property type="match status" value="2"/>
</dbReference>
<dbReference type="Pfam" id="PF01302">
    <property type="entry name" value="CAP_GLY"/>
    <property type="match status" value="2"/>
</dbReference>
<feature type="compositionally biased region" description="Polar residues" evidence="2">
    <location>
        <begin position="22"/>
        <end position="40"/>
    </location>
</feature>
<dbReference type="Gene3D" id="2.30.30.190">
    <property type="entry name" value="CAP Gly-rich-like domain"/>
    <property type="match status" value="2"/>
</dbReference>
<dbReference type="GO" id="GO:0005938">
    <property type="term" value="C:cell cortex"/>
    <property type="evidence" value="ECO:0007669"/>
    <property type="project" value="TreeGrafter"/>
</dbReference>
<sequence length="1192" mass="133123">MSTSKPAKGIPVPSKIPKSGPDSGTHSRSSSVSNLTTASDVHSEMGDATSENTHGFKVEDRVWVNGSKPGVIKFLGKTDFAPGLWAGVLLDDLIGKNDGSVAGVKYFTCEPLRGIFARPSKLTRTAGDVPTATIDSAKSPRTGSAATPLSSRLAGSTASLSSARSTCCSRLRCGERVMVSSTTGMKPGILRFLGETDFAKGEWAGIELDEPVGKNDGSVAGKRYFTCRMKYGLFSPLHKVSRAGGTATPRAPSVRGTPLIRSTSRDSLSSSVSNSSKASRVKLGITSLTNSQLKARSTGGVGVMTTSRALEEALREKEQHIEQLLKEHEMERAEIAKVSVRCEEFANKCSELLDQQQNAEKDKKEIEVQLVSEKRKIEDLQFQLDEEKIIKSDLETQMSQHKQLLERLEGYLNKKMDARFINIKEILERKEKLTEVSDEQSHDPQIGVYKEKIASLESGLANSITEKDEILKTLEATKLLIDTSKSENEGQMSSLKATIQEKDDIISNLKGELTSQLEKLTQFIEDNKNLNDQINLQAAEAKGQTDEIIKEMGEKIKSLTEELNAKNTQIQEHESSLQEKDSHLSEHSNRLQSQAQQLTEAQNQNKALQDDLGQKISELNEKATKLSSLEGEISALKSQLSSTAGEKDEKILSLGKEIGLLTNNLQEQEVKFVQKQTEVCNLEDTVKELSEINTKILGELKEKQEYVSTVSKDSCEKMSALQTEINNLKQEREDAVNNLEKELQTKKAEYEKLSQDISEKTTALSEKESQISSLSQTLSQKESEFTNMQNELSSVKQTCEVLSNEKVQSLDSIKTKEELLSELEKQLNDLKSSEEKTRNEILETQKEVETLQIALKLKNEENDQLNSKLELAERNVEMLNKDSSQHVMTLQSELSKLKEENIKDKTAFDQKISELENENSKLSKDINEKNAALTEKTGVLSSFKQELHAKEDRVSNLTTRIESLEQELSALSKAKEDLIISHSKELGSTKGQLESELKIKDAKLSEIQEEYEKLTKTLTEKNSALQANEEALTALQVQIKEKESDMLNTSALSEKLEEELDALSKDKQSIIEEHQKQVEAIKEKHKLELKKKDELLEEFQSKISTSNELLENKDKALLQKESENNALKNALQNKDSQFDEISKMIEGSQAQLLQLTERNENNEKLLQTKEAFINDFKAEKERQILELEEVLS</sequence>
<evidence type="ECO:0000313" key="4">
    <source>
        <dbReference type="EMBL" id="KAG8185025.1"/>
    </source>
</evidence>
<keyword evidence="1" id="KW-0175">Coiled coil</keyword>
<dbReference type="PROSITE" id="PS50245">
    <property type="entry name" value="CAP_GLY_2"/>
    <property type="match status" value="2"/>
</dbReference>
<reference evidence="4 5" key="1">
    <citation type="journal article" date="2022" name="Nat. Ecol. Evol.">
        <title>A masculinizing supergene underlies an exaggerated male reproductive morph in a spider.</title>
        <authorList>
            <person name="Hendrickx F."/>
            <person name="De Corte Z."/>
            <person name="Sonet G."/>
            <person name="Van Belleghem S.M."/>
            <person name="Kostlbacher S."/>
            <person name="Vangestel C."/>
        </authorList>
    </citation>
    <scope>NUCLEOTIDE SEQUENCE [LARGE SCALE GENOMIC DNA]</scope>
    <source>
        <strain evidence="4">W744_W776</strain>
    </source>
</reference>
<feature type="compositionally biased region" description="Basic and acidic residues" evidence="2">
    <location>
        <begin position="571"/>
        <end position="589"/>
    </location>
</feature>